<dbReference type="GO" id="GO:0009007">
    <property type="term" value="F:site-specific DNA-methyltransferase (adenine-specific) activity"/>
    <property type="evidence" value="ECO:0007669"/>
    <property type="project" value="UniProtKB-EC"/>
</dbReference>
<dbReference type="PANTHER" id="PTHR30481">
    <property type="entry name" value="DNA ADENINE METHYLASE"/>
    <property type="match status" value="1"/>
</dbReference>
<dbReference type="PRINTS" id="PR00505">
    <property type="entry name" value="D12N6MTFRASE"/>
</dbReference>
<accession>A0A0H4QNR0</accession>
<dbReference type="PATRIC" id="fig|1007676.4.peg.899"/>
<organism evidence="6 7">
    <name type="scientific">Companilactobacillus ginsenosidimutans</name>
    <dbReference type="NCBI Taxonomy" id="1007676"/>
    <lineage>
        <taxon>Bacteria</taxon>
        <taxon>Bacillati</taxon>
        <taxon>Bacillota</taxon>
        <taxon>Bacilli</taxon>
        <taxon>Lactobacillales</taxon>
        <taxon>Lactobacillaceae</taxon>
        <taxon>Companilactobacillus</taxon>
    </lineage>
</organism>
<dbReference type="KEGG" id="lgn:ABM34_04390"/>
<evidence type="ECO:0000256" key="2">
    <source>
        <dbReference type="ARBA" id="ARBA00022603"/>
    </source>
</evidence>
<dbReference type="AlphaFoldDB" id="A0A0H4QNR0"/>
<evidence type="ECO:0000313" key="6">
    <source>
        <dbReference type="EMBL" id="AKP68398.1"/>
    </source>
</evidence>
<dbReference type="PANTHER" id="PTHR30481:SF3">
    <property type="entry name" value="DNA ADENINE METHYLASE"/>
    <property type="match status" value="1"/>
</dbReference>
<evidence type="ECO:0000256" key="4">
    <source>
        <dbReference type="ARBA" id="ARBA00022691"/>
    </source>
</evidence>
<evidence type="ECO:0000256" key="5">
    <source>
        <dbReference type="ARBA" id="ARBA00047942"/>
    </source>
</evidence>
<dbReference type="GO" id="GO:0009307">
    <property type="term" value="P:DNA restriction-modification system"/>
    <property type="evidence" value="ECO:0007669"/>
    <property type="project" value="InterPro"/>
</dbReference>
<keyword evidence="4" id="KW-0949">S-adenosyl-L-methionine</keyword>
<dbReference type="EMBL" id="CP012034">
    <property type="protein sequence ID" value="AKP68398.1"/>
    <property type="molecule type" value="Genomic_DNA"/>
</dbReference>
<evidence type="ECO:0000256" key="3">
    <source>
        <dbReference type="ARBA" id="ARBA00022679"/>
    </source>
</evidence>
<dbReference type="Gene3D" id="3.40.50.150">
    <property type="entry name" value="Vaccinia Virus protein VP39"/>
    <property type="match status" value="2"/>
</dbReference>
<evidence type="ECO:0000256" key="1">
    <source>
        <dbReference type="ARBA" id="ARBA00011900"/>
    </source>
</evidence>
<reference evidence="7" key="1">
    <citation type="submission" date="2015-07" db="EMBL/GenBank/DDBJ databases">
        <title>Lactobacillus ginsenosidimutans/EMML 3141/ whole genome sequencing.</title>
        <authorList>
            <person name="Kim M.K."/>
            <person name="Im W.-T."/>
            <person name="Srinivasan S."/>
            <person name="Lee J.-J."/>
        </authorList>
    </citation>
    <scope>NUCLEOTIDE SEQUENCE [LARGE SCALE GENOMIC DNA]</scope>
    <source>
        <strain evidence="7">EMML 3041</strain>
    </source>
</reference>
<dbReference type="SUPFAM" id="SSF53335">
    <property type="entry name" value="S-adenosyl-L-methionine-dependent methyltransferases"/>
    <property type="match status" value="1"/>
</dbReference>
<dbReference type="Proteomes" id="UP000036106">
    <property type="component" value="Chromosome"/>
</dbReference>
<gene>
    <name evidence="6" type="ORF">ABM34_04390</name>
</gene>
<keyword evidence="2" id="KW-0489">Methyltransferase</keyword>
<keyword evidence="7" id="KW-1185">Reference proteome</keyword>
<protein>
    <recommendedName>
        <fullName evidence="1">site-specific DNA-methyltransferase (adenine-specific)</fullName>
        <ecNumber evidence="1">2.1.1.72</ecNumber>
    </recommendedName>
</protein>
<sequence>MKNIDRWKRGLPYTGNKSQVAEKIMNILPNGKRFVDVFGGGGSMSLHAASSNKYDLVLYNDRRKYVVELLKDLLLGDSKLNFLDYVYITRDDFLDWRDNKPISVERTLILICYSFGNNMHDYLWSEKNEAEKLQATKALFFGNSGTFLDNIYAEAKELSTIQEKYAYFHKWIRHHKDSLKHNNQLEQLKQLERLQRLQHLAQLKQLERLQRLQHLAQLKQLERLQRLQHLARLQQLEQLQRLQQLERIEYSSCDYHELNIKPDDIVYCDPPYINTKQSYGEFNNDDFDNWLNQLPTNQIYISEYTVLPNTEIACELGKKQNFISTPGNSRKTELLLKYIHH</sequence>
<keyword evidence="3" id="KW-0808">Transferase</keyword>
<dbReference type="PROSITE" id="PS00092">
    <property type="entry name" value="N6_MTASE"/>
    <property type="match status" value="1"/>
</dbReference>
<dbReference type="GO" id="GO:0043565">
    <property type="term" value="F:sequence-specific DNA binding"/>
    <property type="evidence" value="ECO:0007669"/>
    <property type="project" value="TreeGrafter"/>
</dbReference>
<evidence type="ECO:0000313" key="7">
    <source>
        <dbReference type="Proteomes" id="UP000036106"/>
    </source>
</evidence>
<dbReference type="InterPro" id="IPR012327">
    <property type="entry name" value="MeTrfase_D12"/>
</dbReference>
<dbReference type="InterPro" id="IPR029063">
    <property type="entry name" value="SAM-dependent_MTases_sf"/>
</dbReference>
<dbReference type="RefSeq" id="WP_048706360.1">
    <property type="nucleotide sequence ID" value="NZ_CP012034.1"/>
</dbReference>
<dbReference type="InterPro" id="IPR002052">
    <property type="entry name" value="DNA_methylase_N6_adenine_CS"/>
</dbReference>
<dbReference type="EC" id="2.1.1.72" evidence="1"/>
<proteinExistence type="predicted"/>
<dbReference type="GO" id="GO:0032259">
    <property type="term" value="P:methylation"/>
    <property type="evidence" value="ECO:0007669"/>
    <property type="project" value="UniProtKB-KW"/>
</dbReference>
<dbReference type="GO" id="GO:1904047">
    <property type="term" value="F:S-adenosyl-L-methionine binding"/>
    <property type="evidence" value="ECO:0007669"/>
    <property type="project" value="TreeGrafter"/>
</dbReference>
<name>A0A0H4QNR0_9LACO</name>
<dbReference type="GO" id="GO:0006298">
    <property type="term" value="P:mismatch repair"/>
    <property type="evidence" value="ECO:0007669"/>
    <property type="project" value="TreeGrafter"/>
</dbReference>
<dbReference type="OrthoDB" id="9805629at2"/>
<comment type="catalytic activity">
    <reaction evidence="5">
        <text>a 2'-deoxyadenosine in DNA + S-adenosyl-L-methionine = an N(6)-methyl-2'-deoxyadenosine in DNA + S-adenosyl-L-homocysteine + H(+)</text>
        <dbReference type="Rhea" id="RHEA:15197"/>
        <dbReference type="Rhea" id="RHEA-COMP:12418"/>
        <dbReference type="Rhea" id="RHEA-COMP:12419"/>
        <dbReference type="ChEBI" id="CHEBI:15378"/>
        <dbReference type="ChEBI" id="CHEBI:57856"/>
        <dbReference type="ChEBI" id="CHEBI:59789"/>
        <dbReference type="ChEBI" id="CHEBI:90615"/>
        <dbReference type="ChEBI" id="CHEBI:90616"/>
        <dbReference type="EC" id="2.1.1.72"/>
    </reaction>
</comment>
<dbReference type="Pfam" id="PF02086">
    <property type="entry name" value="MethyltransfD12"/>
    <property type="match status" value="2"/>
</dbReference>